<name>A0A8B6EFU0_MYTGA</name>
<dbReference type="Proteomes" id="UP000596742">
    <property type="component" value="Unassembled WGS sequence"/>
</dbReference>
<dbReference type="Pfam" id="PF02776">
    <property type="entry name" value="TPP_enzyme_N"/>
    <property type="match status" value="1"/>
</dbReference>
<dbReference type="EMBL" id="UYJE01005099">
    <property type="protein sequence ID" value="VDI33886.1"/>
    <property type="molecule type" value="Genomic_DNA"/>
</dbReference>
<dbReference type="PANTHER" id="PTHR42818">
    <property type="entry name" value="SULFOPYRUVATE DECARBOXYLASE SUBUNIT ALPHA"/>
    <property type="match status" value="1"/>
</dbReference>
<evidence type="ECO:0000259" key="4">
    <source>
        <dbReference type="Pfam" id="PF02776"/>
    </source>
</evidence>
<dbReference type="OrthoDB" id="16262at2759"/>
<sequence>MATFTKMNRICSSICKLLLKQPKILEGNRTLQRGLRTSPVANQNPQGQEQQGNGTQSSLQEKQYEEQQRRNKEAEFTELVRDFLNPGEFYKACVGLGIDYFTGVPDSLLKDFCAYVTANAPEGKHLIAANEGNAVALASGYHLATGKHSMVYLQNSGLGNIVNPIMSLTSQSVYSIPMLLFIGWRGEPGKRDEPQHSTQGQSTPGLLGIPPRIPLPALPELVKEGLTIFPLNREGALKVLIDCLGNKDVVISTTGMTSRELFEYRVTKDMGHEKDFLTVGSMVMPLQ</sequence>
<evidence type="ECO:0000256" key="1">
    <source>
        <dbReference type="ARBA" id="ARBA00022793"/>
    </source>
</evidence>
<proteinExistence type="predicted"/>
<dbReference type="GO" id="GO:0033980">
    <property type="term" value="F:phosphonopyruvate decarboxylase activity"/>
    <property type="evidence" value="ECO:0007669"/>
    <property type="project" value="UniProtKB-EC"/>
</dbReference>
<protein>
    <submittedName>
        <fullName evidence="5">Phosphonopyruvate decarboxylase</fullName>
        <ecNumber evidence="5">4.1.1.82</ecNumber>
    </submittedName>
</protein>
<dbReference type="CDD" id="cd07035">
    <property type="entry name" value="TPP_PYR_POX_like"/>
    <property type="match status" value="1"/>
</dbReference>
<keyword evidence="2 5" id="KW-0456">Lyase</keyword>
<evidence type="ECO:0000313" key="6">
    <source>
        <dbReference type="Proteomes" id="UP000596742"/>
    </source>
</evidence>
<dbReference type="EC" id="4.1.1.82" evidence="5"/>
<dbReference type="InterPro" id="IPR029061">
    <property type="entry name" value="THDP-binding"/>
</dbReference>
<dbReference type="PANTHER" id="PTHR42818:SF1">
    <property type="entry name" value="SULFOPYRUVATE DECARBOXYLASE"/>
    <property type="match status" value="1"/>
</dbReference>
<dbReference type="InterPro" id="IPR051818">
    <property type="entry name" value="TPP_dependent_decarboxylase"/>
</dbReference>
<evidence type="ECO:0000313" key="5">
    <source>
        <dbReference type="EMBL" id="VDI33886.1"/>
    </source>
</evidence>
<evidence type="ECO:0000256" key="3">
    <source>
        <dbReference type="SAM" id="MobiDB-lite"/>
    </source>
</evidence>
<evidence type="ECO:0000256" key="2">
    <source>
        <dbReference type="ARBA" id="ARBA00023239"/>
    </source>
</evidence>
<feature type="compositionally biased region" description="Low complexity" evidence="3">
    <location>
        <begin position="42"/>
        <end position="56"/>
    </location>
</feature>
<dbReference type="AlphaFoldDB" id="A0A8B6EFU0"/>
<feature type="region of interest" description="Disordered" evidence="3">
    <location>
        <begin position="189"/>
        <end position="208"/>
    </location>
</feature>
<dbReference type="GO" id="GO:0030976">
    <property type="term" value="F:thiamine pyrophosphate binding"/>
    <property type="evidence" value="ECO:0007669"/>
    <property type="project" value="InterPro"/>
</dbReference>
<comment type="caution">
    <text evidence="5">The sequence shown here is derived from an EMBL/GenBank/DDBJ whole genome shotgun (WGS) entry which is preliminary data.</text>
</comment>
<gene>
    <name evidence="5" type="ORF">MGAL_10B028040</name>
</gene>
<feature type="region of interest" description="Disordered" evidence="3">
    <location>
        <begin position="32"/>
        <end position="70"/>
    </location>
</feature>
<reference evidence="5" key="1">
    <citation type="submission" date="2018-11" db="EMBL/GenBank/DDBJ databases">
        <authorList>
            <person name="Alioto T."/>
            <person name="Alioto T."/>
        </authorList>
    </citation>
    <scope>NUCLEOTIDE SEQUENCE</scope>
</reference>
<dbReference type="Gene3D" id="3.40.50.970">
    <property type="match status" value="1"/>
</dbReference>
<feature type="domain" description="Thiamine pyrophosphate enzyme N-terminal TPP-binding" evidence="4">
    <location>
        <begin position="90"/>
        <end position="199"/>
    </location>
</feature>
<keyword evidence="6" id="KW-1185">Reference proteome</keyword>
<keyword evidence="1" id="KW-0210">Decarboxylase</keyword>
<dbReference type="SUPFAM" id="SSF52518">
    <property type="entry name" value="Thiamin diphosphate-binding fold (THDP-binding)"/>
    <property type="match status" value="1"/>
</dbReference>
<dbReference type="InterPro" id="IPR012001">
    <property type="entry name" value="Thiamin_PyroP_enz_TPP-bd_dom"/>
</dbReference>
<accession>A0A8B6EFU0</accession>
<organism evidence="5 6">
    <name type="scientific">Mytilus galloprovincialis</name>
    <name type="common">Mediterranean mussel</name>
    <dbReference type="NCBI Taxonomy" id="29158"/>
    <lineage>
        <taxon>Eukaryota</taxon>
        <taxon>Metazoa</taxon>
        <taxon>Spiralia</taxon>
        <taxon>Lophotrochozoa</taxon>
        <taxon>Mollusca</taxon>
        <taxon>Bivalvia</taxon>
        <taxon>Autobranchia</taxon>
        <taxon>Pteriomorphia</taxon>
        <taxon>Mytilida</taxon>
        <taxon>Mytiloidea</taxon>
        <taxon>Mytilidae</taxon>
        <taxon>Mytilinae</taxon>
        <taxon>Mytilus</taxon>
    </lineage>
</organism>
<keyword evidence="5" id="KW-0670">Pyruvate</keyword>